<dbReference type="Gene3D" id="3.90.550.10">
    <property type="entry name" value="Spore Coat Polysaccharide Biosynthesis Protein SpsA, Chain A"/>
    <property type="match status" value="1"/>
</dbReference>
<reference evidence="2 3" key="1">
    <citation type="submission" date="2021-05" db="EMBL/GenBank/DDBJ databases">
        <title>Direct Submission.</title>
        <authorList>
            <person name="Li K."/>
            <person name="Gao J."/>
        </authorList>
    </citation>
    <scope>NUCLEOTIDE SEQUENCE [LARGE SCALE GENOMIC DNA]</scope>
    <source>
        <strain evidence="2 3">Mg02</strain>
    </source>
</reference>
<feature type="compositionally biased region" description="Basic and acidic residues" evidence="1">
    <location>
        <begin position="651"/>
        <end position="662"/>
    </location>
</feature>
<dbReference type="RefSeq" id="WP_260697160.1">
    <property type="nucleotide sequence ID" value="NZ_CP074133.1"/>
</dbReference>
<dbReference type="InterPro" id="IPR029044">
    <property type="entry name" value="Nucleotide-diphossugar_trans"/>
</dbReference>
<evidence type="ECO:0000256" key="1">
    <source>
        <dbReference type="SAM" id="MobiDB-lite"/>
    </source>
</evidence>
<dbReference type="SUPFAM" id="SSF53448">
    <property type="entry name" value="Nucleotide-diphospho-sugar transferases"/>
    <property type="match status" value="1"/>
</dbReference>
<feature type="region of interest" description="Disordered" evidence="1">
    <location>
        <begin position="155"/>
        <end position="180"/>
    </location>
</feature>
<keyword evidence="3" id="KW-1185">Reference proteome</keyword>
<name>A0ABX8BI50_9ACTN</name>
<accession>A0ABX8BI50</accession>
<dbReference type="Proteomes" id="UP000676079">
    <property type="component" value="Chromosome"/>
</dbReference>
<evidence type="ECO:0000313" key="2">
    <source>
        <dbReference type="EMBL" id="QUX21917.1"/>
    </source>
</evidence>
<evidence type="ECO:0008006" key="4">
    <source>
        <dbReference type="Google" id="ProtNLM"/>
    </source>
</evidence>
<feature type="region of interest" description="Disordered" evidence="1">
    <location>
        <begin position="622"/>
        <end position="662"/>
    </location>
</feature>
<protein>
    <recommendedName>
        <fullName evidence="4">Glycosyltransferase</fullName>
    </recommendedName>
</protein>
<proteinExistence type="predicted"/>
<organism evidence="2 3">
    <name type="scientific">Nocardiopsis changdeensis</name>
    <dbReference type="NCBI Taxonomy" id="2831969"/>
    <lineage>
        <taxon>Bacteria</taxon>
        <taxon>Bacillati</taxon>
        <taxon>Actinomycetota</taxon>
        <taxon>Actinomycetes</taxon>
        <taxon>Streptosporangiales</taxon>
        <taxon>Nocardiopsidaceae</taxon>
        <taxon>Nocardiopsis</taxon>
    </lineage>
</organism>
<dbReference type="EMBL" id="CP074133">
    <property type="protein sequence ID" value="QUX21917.1"/>
    <property type="molecule type" value="Genomic_DNA"/>
</dbReference>
<evidence type="ECO:0000313" key="3">
    <source>
        <dbReference type="Proteomes" id="UP000676079"/>
    </source>
</evidence>
<sequence>MSVTELGGALRAASPRGALLCHIGQGTSRLARAAATADVRPTDLAQADAAPPPGTGDGPLDLVAVLAGSITDLRRAVPVAAGLPEAARVLVCVRSPATARRPPLPALPDAGRWTGLLDVRVRRSVGWGWTADLFFESPVSVAEVLAGVARGFLGGRRGTAPAPPRRRPGPTAGLWRPGEVPLRAAGGSGRELASEVLPEAGEGTGDRGAPPRRSLAEGSWERIGSPGAADLCSPLPSVGDVPPVDERVVNPVGFVRGCSSVVGRLVCREGRWVLVAGGRERWRVPDDGSVTDVDVAAVRDLRAVRVEWGRHSGPLAAVRAVAALAVAGVPVVSSGVPVWAGCLGGSLVGLMGSVSVAGLADAQVREEFSVRLRRAALGSHSVAARWRGSAVRAGVGPVPVASVSVVLCTRRPEMVGFALRQVGRQRGVDVEVVLALHGFGAGVPGVREAVEGFRASGGRLVVWEAPGEWVFGAVLNGAVARASGSLVAKMDDDDWYGPDHLSDLVWARRYSGADLVGTAAEFVYLEALDVTVRLAQPTECAWHTAAGGTLFTDRRTLEEAGGFPEVRTGEDTRLNLAIGRMGGRIHRGHGGNYVLRRKASGHTWRVGSGYFLKHGGERPLPGWRPSALLEAGPGEGPPGARRTDPWTAGEEPARRAPAEAAR</sequence>
<gene>
    <name evidence="2" type="ORF">KGD84_26695</name>
</gene>